<feature type="binding site" evidence="26">
    <location>
        <begin position="76"/>
        <end position="78"/>
    </location>
    <ligand>
        <name>AMP</name>
        <dbReference type="ChEBI" id="CHEBI:456215"/>
    </ligand>
</feature>
<feature type="region of interest" description="NMPbind" evidence="26">
    <location>
        <begin position="49"/>
        <end position="78"/>
    </location>
</feature>
<comment type="catalytic activity">
    <reaction evidence="21">
        <text>dAMP + ATP = dADP + ADP</text>
        <dbReference type="Rhea" id="RHEA:23100"/>
        <dbReference type="ChEBI" id="CHEBI:30616"/>
        <dbReference type="ChEBI" id="CHEBI:57667"/>
        <dbReference type="ChEBI" id="CHEBI:58245"/>
        <dbReference type="ChEBI" id="CHEBI:456216"/>
    </reaction>
</comment>
<evidence type="ECO:0000256" key="15">
    <source>
        <dbReference type="ARBA" id="ARBA00047390"/>
    </source>
</evidence>
<evidence type="ECO:0000256" key="23">
    <source>
        <dbReference type="ARBA" id="ARBA00051396"/>
    </source>
</evidence>
<keyword evidence="7 26" id="KW-0418">Kinase</keyword>
<evidence type="ECO:0000256" key="11">
    <source>
        <dbReference type="ARBA" id="ARBA00045096"/>
    </source>
</evidence>
<evidence type="ECO:0000256" key="12">
    <source>
        <dbReference type="ARBA" id="ARBA00045110"/>
    </source>
</evidence>
<dbReference type="GO" id="GO:0036431">
    <property type="term" value="F:dCMP kinase activity"/>
    <property type="evidence" value="ECO:0007669"/>
    <property type="project" value="RHEA"/>
</dbReference>
<evidence type="ECO:0000256" key="25">
    <source>
        <dbReference type="ARBA" id="ARBA00059689"/>
    </source>
</evidence>
<dbReference type="InterPro" id="IPR028582">
    <property type="entry name" value="AK1"/>
</dbReference>
<feature type="binding site" evidence="26">
    <location>
        <begin position="106"/>
        <end position="109"/>
    </location>
    <ligand>
        <name>AMP</name>
        <dbReference type="ChEBI" id="CHEBI:456215"/>
    </ligand>
</feature>
<dbReference type="GO" id="GO:0046034">
    <property type="term" value="P:ATP metabolic process"/>
    <property type="evidence" value="ECO:0007669"/>
    <property type="project" value="UniProtKB-UniRule"/>
</dbReference>
<keyword evidence="8 26" id="KW-0067">ATP-binding</keyword>
<comment type="catalytic activity">
    <reaction evidence="22">
        <text>thiamine diphosphate + ADP = thiamine triphosphate + AMP</text>
        <dbReference type="Rhea" id="RHEA:69180"/>
        <dbReference type="ChEBI" id="CHEBI:58937"/>
        <dbReference type="ChEBI" id="CHEBI:58938"/>
        <dbReference type="ChEBI" id="CHEBI:456215"/>
        <dbReference type="ChEBI" id="CHEBI:456216"/>
    </reaction>
</comment>
<evidence type="ECO:0000256" key="1">
    <source>
        <dbReference type="ARBA" id="ARBA00000582"/>
    </source>
</evidence>
<dbReference type="PRINTS" id="PR00094">
    <property type="entry name" value="ADENYLTKNASE"/>
</dbReference>
<dbReference type="PANTHER" id="PTHR23359">
    <property type="entry name" value="NUCLEOTIDE KINASE"/>
    <property type="match status" value="1"/>
</dbReference>
<keyword evidence="6 26" id="KW-0547">Nucleotide-binding</keyword>
<comment type="catalytic activity">
    <reaction evidence="19">
        <text>dTDP + GTP = dTTP + GDP</text>
        <dbReference type="Rhea" id="RHEA:79867"/>
        <dbReference type="ChEBI" id="CHEBI:37565"/>
        <dbReference type="ChEBI" id="CHEBI:37568"/>
        <dbReference type="ChEBI" id="CHEBI:58189"/>
        <dbReference type="ChEBI" id="CHEBI:58369"/>
    </reaction>
</comment>
<comment type="catalytic activity">
    <reaction evidence="16">
        <text>GTP + UDP = UTP + GDP</text>
        <dbReference type="Rhea" id="RHEA:79863"/>
        <dbReference type="ChEBI" id="CHEBI:37565"/>
        <dbReference type="ChEBI" id="CHEBI:46398"/>
        <dbReference type="ChEBI" id="CHEBI:58189"/>
        <dbReference type="ChEBI" id="CHEBI:58223"/>
    </reaction>
</comment>
<dbReference type="GO" id="GO:0006225">
    <property type="term" value="P:UDP biosynthetic process"/>
    <property type="evidence" value="ECO:0007669"/>
    <property type="project" value="UniProtKB-ARBA"/>
</dbReference>
<dbReference type="GO" id="GO:0004550">
    <property type="term" value="F:nucleoside diphosphate kinase activity"/>
    <property type="evidence" value="ECO:0007669"/>
    <property type="project" value="UniProtKB-EC"/>
</dbReference>
<evidence type="ECO:0000256" key="17">
    <source>
        <dbReference type="ARBA" id="ARBA00047801"/>
    </source>
</evidence>
<evidence type="ECO:0000256" key="20">
    <source>
        <dbReference type="ARBA" id="ARBA00048759"/>
    </source>
</evidence>
<dbReference type="GO" id="GO:0006172">
    <property type="term" value="P:ADP biosynthetic process"/>
    <property type="evidence" value="ECO:0007669"/>
    <property type="project" value="UniProtKB-UniRule"/>
</dbReference>
<evidence type="ECO:0000256" key="19">
    <source>
        <dbReference type="ARBA" id="ARBA00048620"/>
    </source>
</evidence>
<feature type="binding site" evidence="26">
    <location>
        <position position="150"/>
    </location>
    <ligand>
        <name>AMP</name>
        <dbReference type="ChEBI" id="CHEBI:456215"/>
    </ligand>
</feature>
<dbReference type="GO" id="GO:0009142">
    <property type="term" value="P:nucleoside triphosphate biosynthetic process"/>
    <property type="evidence" value="ECO:0007669"/>
    <property type="project" value="InterPro"/>
</dbReference>
<evidence type="ECO:0000256" key="3">
    <source>
        <dbReference type="ARBA" id="ARBA00011245"/>
    </source>
</evidence>
<comment type="catalytic activity">
    <reaction evidence="12">
        <text>dAMP + dATP = 2 dADP</text>
        <dbReference type="Rhea" id="RHEA:78311"/>
        <dbReference type="ChEBI" id="CHEBI:57667"/>
        <dbReference type="ChEBI" id="CHEBI:58245"/>
        <dbReference type="ChEBI" id="CHEBI:61404"/>
    </reaction>
</comment>
<feature type="binding site" evidence="26">
    <location>
        <position position="113"/>
    </location>
    <ligand>
        <name>AMP</name>
        <dbReference type="ChEBI" id="CHEBI:456215"/>
    </ligand>
</feature>
<evidence type="ECO:0000256" key="5">
    <source>
        <dbReference type="ARBA" id="ARBA00022679"/>
    </source>
</evidence>
<dbReference type="AlphaFoldDB" id="A0A016TYW3"/>
<feature type="binding site" evidence="26">
    <location>
        <position position="55"/>
    </location>
    <ligand>
        <name>AMP</name>
        <dbReference type="ChEBI" id="CHEBI:456215"/>
    </ligand>
</feature>
<feature type="binding site" evidence="26">
    <location>
        <position position="50"/>
    </location>
    <ligand>
        <name>AMP</name>
        <dbReference type="ChEBI" id="CHEBI:456215"/>
    </ligand>
</feature>
<feature type="binding site" evidence="26">
    <location>
        <position position="189"/>
    </location>
    <ligand>
        <name>ATP</name>
        <dbReference type="ChEBI" id="CHEBI:30616"/>
    </ligand>
</feature>
<dbReference type="GO" id="GO:0004017">
    <property type="term" value="F:AMP kinase activity"/>
    <property type="evidence" value="ECO:0007669"/>
    <property type="project" value="UniProtKB-UniRule"/>
</dbReference>
<evidence type="ECO:0000256" key="7">
    <source>
        <dbReference type="ARBA" id="ARBA00022777"/>
    </source>
</evidence>
<evidence type="ECO:0000256" key="24">
    <source>
        <dbReference type="ARBA" id="ARBA00051598"/>
    </source>
</evidence>
<evidence type="ECO:0000256" key="18">
    <source>
        <dbReference type="ARBA" id="ARBA00048564"/>
    </source>
</evidence>
<proteinExistence type="inferred from homology"/>
<comment type="catalytic activity">
    <reaction evidence="15">
        <text>UDP + ATP = UTP + ADP</text>
        <dbReference type="Rhea" id="RHEA:25098"/>
        <dbReference type="ChEBI" id="CHEBI:30616"/>
        <dbReference type="ChEBI" id="CHEBI:46398"/>
        <dbReference type="ChEBI" id="CHEBI:58223"/>
        <dbReference type="ChEBI" id="CHEBI:456216"/>
        <dbReference type="EC" id="2.7.4.6"/>
    </reaction>
</comment>
<protein>
    <recommendedName>
        <fullName evidence="26">Adenylate kinase isoenzyme 1</fullName>
        <shortName evidence="26">AK 1</shortName>
        <ecNumber evidence="26">2.7.4.3</ecNumber>
    </recommendedName>
    <alternativeName>
        <fullName evidence="26">ATP-AMP transphosphorylase 1</fullName>
    </alternativeName>
    <alternativeName>
        <fullName evidence="26">ATP:AMP phosphotransferase</fullName>
    </alternativeName>
    <alternativeName>
        <fullName evidence="26">Adenylate monophosphate kinase</fullName>
    </alternativeName>
</protein>
<evidence type="ECO:0000256" key="9">
    <source>
        <dbReference type="ARBA" id="ARBA00045073"/>
    </source>
</evidence>
<dbReference type="InterPro" id="IPR033690">
    <property type="entry name" value="Adenylat_kinase_CS"/>
</dbReference>
<comment type="catalytic activity">
    <reaction evidence="24">
        <text>dCMP + ATP = dCDP + ADP</text>
        <dbReference type="Rhea" id="RHEA:25094"/>
        <dbReference type="ChEBI" id="CHEBI:30616"/>
        <dbReference type="ChEBI" id="CHEBI:57566"/>
        <dbReference type="ChEBI" id="CHEBI:58593"/>
        <dbReference type="ChEBI" id="CHEBI:456216"/>
        <dbReference type="EC" id="2.7.4.14"/>
    </reaction>
</comment>
<evidence type="ECO:0000256" key="4">
    <source>
        <dbReference type="ARBA" id="ARBA00022490"/>
    </source>
</evidence>
<comment type="catalytic activity">
    <reaction evidence="9">
        <text>dADP + GTP = dATP + GDP</text>
        <dbReference type="Rhea" id="RHEA:79871"/>
        <dbReference type="ChEBI" id="CHEBI:37565"/>
        <dbReference type="ChEBI" id="CHEBI:57667"/>
        <dbReference type="ChEBI" id="CHEBI:58189"/>
        <dbReference type="ChEBI" id="CHEBI:61404"/>
    </reaction>
</comment>
<comment type="catalytic activity">
    <reaction evidence="20">
        <text>dGDP + ATP = dGTP + ADP</text>
        <dbReference type="Rhea" id="RHEA:27690"/>
        <dbReference type="ChEBI" id="CHEBI:30616"/>
        <dbReference type="ChEBI" id="CHEBI:58595"/>
        <dbReference type="ChEBI" id="CHEBI:61429"/>
        <dbReference type="ChEBI" id="CHEBI:456216"/>
        <dbReference type="EC" id="2.7.4.6"/>
    </reaction>
</comment>
<dbReference type="GO" id="GO:0046033">
    <property type="term" value="P:AMP metabolic process"/>
    <property type="evidence" value="ECO:0007669"/>
    <property type="project" value="UniProtKB-UniRule"/>
</dbReference>
<dbReference type="InterPro" id="IPR006267">
    <property type="entry name" value="AK1/5"/>
</dbReference>
<feature type="binding site" evidence="26">
    <location>
        <begin position="29"/>
        <end position="34"/>
    </location>
    <ligand>
        <name>ATP</name>
        <dbReference type="ChEBI" id="CHEBI:30616"/>
    </ligand>
</feature>
<evidence type="ECO:0000256" key="2">
    <source>
        <dbReference type="ARBA" id="ARBA00004496"/>
    </source>
</evidence>
<evidence type="ECO:0000256" key="6">
    <source>
        <dbReference type="ARBA" id="ARBA00022741"/>
    </source>
</evidence>
<comment type="function">
    <text evidence="14">Catalyzes the reversible transfer of the terminal phosphate group between ATP and AMP. Also displays broad nucleoside diphosphate kinase activity. Plays an important role in cellular energy homeostasis and in adenine nucleotide metabolism. Also catalyzes at a very low rate the synthesis of thiamine triphosphate (ThTP) from thiamine diphosphate (ThDP) and ADP.</text>
</comment>
<keyword evidence="4 26" id="KW-0963">Cytoplasm</keyword>
<evidence type="ECO:0000313" key="28">
    <source>
        <dbReference type="Proteomes" id="UP000024635"/>
    </source>
</evidence>
<keyword evidence="28" id="KW-1185">Reference proteome</keyword>
<gene>
    <name evidence="27" type="primary">Acey_s0067.g72</name>
    <name evidence="27" type="ORF">Y032_0067g72</name>
</gene>
<dbReference type="NCBIfam" id="TIGR01360">
    <property type="entry name" value="aden_kin_iso1"/>
    <property type="match status" value="1"/>
</dbReference>
<comment type="catalytic activity">
    <reaction evidence="10">
        <text>dCDP + GTP = dCTP + GDP</text>
        <dbReference type="Rhea" id="RHEA:79875"/>
        <dbReference type="ChEBI" id="CHEBI:37565"/>
        <dbReference type="ChEBI" id="CHEBI:58189"/>
        <dbReference type="ChEBI" id="CHEBI:58593"/>
        <dbReference type="ChEBI" id="CHEBI:61481"/>
    </reaction>
</comment>
<dbReference type="GO" id="GO:0033862">
    <property type="term" value="F:UMP kinase activity"/>
    <property type="evidence" value="ECO:0007669"/>
    <property type="project" value="UniProtKB-ARBA"/>
</dbReference>
<comment type="subcellular location">
    <subcellularLocation>
        <location evidence="2 26">Cytoplasm</location>
    </subcellularLocation>
</comment>
<name>A0A016TYW3_9BILA</name>
<comment type="catalytic activity">
    <reaction evidence="17">
        <text>dATP + AMP = dADP + ADP</text>
        <dbReference type="Rhea" id="RHEA:79899"/>
        <dbReference type="ChEBI" id="CHEBI:57667"/>
        <dbReference type="ChEBI" id="CHEBI:61404"/>
        <dbReference type="ChEBI" id="CHEBI:456215"/>
        <dbReference type="ChEBI" id="CHEBI:456216"/>
    </reaction>
</comment>
<evidence type="ECO:0000256" key="14">
    <source>
        <dbReference type="ARBA" id="ARBA00045177"/>
    </source>
</evidence>
<dbReference type="STRING" id="53326.A0A016TYW3"/>
<feature type="binding site" evidence="26">
    <location>
        <position position="161"/>
    </location>
    <ligand>
        <name>AMP</name>
        <dbReference type="ChEBI" id="CHEBI:456215"/>
    </ligand>
</feature>
<dbReference type="HAMAP" id="MF_00235">
    <property type="entry name" value="Adenylate_kinase_Adk"/>
    <property type="match status" value="2"/>
</dbReference>
<dbReference type="HAMAP" id="MF_03171">
    <property type="entry name" value="Adenylate_kinase_AK1"/>
    <property type="match status" value="1"/>
</dbReference>
<evidence type="ECO:0000256" key="21">
    <source>
        <dbReference type="ARBA" id="ARBA00048824"/>
    </source>
</evidence>
<evidence type="ECO:0000256" key="13">
    <source>
        <dbReference type="ARBA" id="ARBA00045111"/>
    </source>
</evidence>
<comment type="catalytic activity">
    <reaction evidence="18">
        <text>GDP + ATP = GTP + ADP</text>
        <dbReference type="Rhea" id="RHEA:27686"/>
        <dbReference type="ChEBI" id="CHEBI:30616"/>
        <dbReference type="ChEBI" id="CHEBI:37565"/>
        <dbReference type="ChEBI" id="CHEBI:58189"/>
        <dbReference type="ChEBI" id="CHEBI:456216"/>
        <dbReference type="EC" id="2.7.4.6"/>
    </reaction>
</comment>
<dbReference type="GO" id="GO:0047506">
    <property type="term" value="F:dAMP kinase activity"/>
    <property type="evidence" value="ECO:0007669"/>
    <property type="project" value="RHEA"/>
</dbReference>
<evidence type="ECO:0000256" key="8">
    <source>
        <dbReference type="ARBA" id="ARBA00022840"/>
    </source>
</evidence>
<dbReference type="EC" id="2.7.4.3" evidence="26"/>
<comment type="catalytic activity">
    <reaction evidence="13">
        <text>CDP + GTP = CTP + GDP</text>
        <dbReference type="Rhea" id="RHEA:79859"/>
        <dbReference type="ChEBI" id="CHEBI:37563"/>
        <dbReference type="ChEBI" id="CHEBI:37565"/>
        <dbReference type="ChEBI" id="CHEBI:58069"/>
        <dbReference type="ChEBI" id="CHEBI:58189"/>
    </reaction>
</comment>
<dbReference type="CDD" id="cd01428">
    <property type="entry name" value="ADK"/>
    <property type="match status" value="2"/>
</dbReference>
<dbReference type="Gene3D" id="3.40.50.300">
    <property type="entry name" value="P-loop containing nucleotide triphosphate hydrolases"/>
    <property type="match status" value="2"/>
</dbReference>
<comment type="subunit">
    <text evidence="3 26">Monomer.</text>
</comment>
<evidence type="ECO:0000256" key="16">
    <source>
        <dbReference type="ARBA" id="ARBA00047439"/>
    </source>
</evidence>
<dbReference type="Pfam" id="PF13207">
    <property type="entry name" value="AAA_17"/>
    <property type="match status" value="1"/>
</dbReference>
<comment type="function">
    <text evidence="26">Catalyzes the reversible transfer of the terminal phosphate group between ATP and AMP. Plays an important role in cellular energy homeostasis and in adenine nucleotide metabolism.</text>
</comment>
<sequence>MPSVERKHIDLTPLKKANVPIFFIVGGPGSGKGTQCERIVAKYGLSHLSSGDLLRDEVKSGSPRGAQLTKIMEAGELVPLEVVLDLIKEAMLKEVAKGSKGFLIDGYPREVKQGEQFENEIQEAKSVIFFDVSEDILVERLLHRAKTSGRADDNMETIKKRLHTFTTATAPVVEYYEKKKKLIRIQAKGTIDEIFAEVSKHLDQLMGHKLTVERKHIDLTPLKKAGVPIFFIVGGPGSGKGTQCEKIVAKYGLSHLSSGDLLRDEVGMRESLRGTVLFLKFRCFQVKSGSPRGAQLSKIMEAGELVPLEVVLDLIKEAMLKEVAKGSKGFLIDGYPREVKQGEQFEHEIQEAKSVIFFDVSDDILIERLLHRAKTSGRVDDNMETIKKRLHTFTTATAPVVDYYEKLKKLIRIKAQGTIDEIFSAVVQQMDVVLQRA</sequence>
<evidence type="ECO:0000313" key="27">
    <source>
        <dbReference type="EMBL" id="EYC08254.1"/>
    </source>
</evidence>
<dbReference type="SUPFAM" id="SSF52540">
    <property type="entry name" value="P-loop containing nucleoside triphosphate hydrolases"/>
    <property type="match status" value="2"/>
</dbReference>
<dbReference type="InterPro" id="IPR027417">
    <property type="entry name" value="P-loop_NTPase"/>
</dbReference>
<dbReference type="PROSITE" id="PS00113">
    <property type="entry name" value="ADENYLATE_KINASE"/>
    <property type="match status" value="2"/>
</dbReference>
<dbReference type="GO" id="GO:0005737">
    <property type="term" value="C:cytoplasm"/>
    <property type="evidence" value="ECO:0007669"/>
    <property type="project" value="UniProtKB-SubCell"/>
</dbReference>
<comment type="function">
    <text evidence="25">Catalyzes the phosphorylation of pyrimidine nucleoside monophosphates at the expense of ATP. Plays an important role in de novo pyrimidine nucleotide biosynthesis. Has preference for UMP and CMP as phosphate acceptors.</text>
</comment>
<evidence type="ECO:0000256" key="10">
    <source>
        <dbReference type="ARBA" id="ARBA00045094"/>
    </source>
</evidence>
<evidence type="ECO:0000256" key="26">
    <source>
        <dbReference type="HAMAP-Rule" id="MF_03171"/>
    </source>
</evidence>
<dbReference type="OrthoDB" id="442176at2759"/>
<comment type="catalytic activity">
    <reaction evidence="23">
        <text>CMP + ATP = CDP + ADP</text>
        <dbReference type="Rhea" id="RHEA:11600"/>
        <dbReference type="ChEBI" id="CHEBI:30616"/>
        <dbReference type="ChEBI" id="CHEBI:58069"/>
        <dbReference type="ChEBI" id="CHEBI:60377"/>
        <dbReference type="ChEBI" id="CHEBI:456216"/>
        <dbReference type="EC" id="2.7.4.14"/>
    </reaction>
</comment>
<evidence type="ECO:0000256" key="22">
    <source>
        <dbReference type="ARBA" id="ARBA00048851"/>
    </source>
</evidence>
<keyword evidence="5 26" id="KW-0808">Transferase</keyword>
<dbReference type="GO" id="GO:0005524">
    <property type="term" value="F:ATP binding"/>
    <property type="evidence" value="ECO:0007669"/>
    <property type="project" value="UniProtKB-KW"/>
</dbReference>
<dbReference type="EMBL" id="JARK01001403">
    <property type="protein sequence ID" value="EYC08254.1"/>
    <property type="molecule type" value="Genomic_DNA"/>
</dbReference>
<dbReference type="FunFam" id="3.40.50.300:FF:000315">
    <property type="entry name" value="Adenylate kinase 1"/>
    <property type="match status" value="1"/>
</dbReference>
<dbReference type="Proteomes" id="UP000024635">
    <property type="component" value="Unassembled WGS sequence"/>
</dbReference>
<comment type="caution">
    <text evidence="27">The sequence shown here is derived from an EMBL/GenBank/DDBJ whole genome shotgun (WGS) entry which is preliminary data.</text>
</comment>
<dbReference type="InterPro" id="IPR000850">
    <property type="entry name" value="Adenylat/UMP-CMP_kin"/>
</dbReference>
<comment type="similarity">
    <text evidence="26">Belongs to the adenylate kinase family. AK1 subfamily.</text>
</comment>
<comment type="catalytic activity">
    <reaction evidence="11">
        <text>a ribonucleoside 5'-phosphate + ATP = a ribonucleoside 5'-diphosphate + ADP</text>
        <dbReference type="Rhea" id="RHEA:24036"/>
        <dbReference type="ChEBI" id="CHEBI:30616"/>
        <dbReference type="ChEBI" id="CHEBI:57930"/>
        <dbReference type="ChEBI" id="CHEBI:58043"/>
        <dbReference type="ChEBI" id="CHEBI:456216"/>
        <dbReference type="EC" id="2.7.4.4"/>
    </reaction>
</comment>
<reference evidence="28" key="1">
    <citation type="journal article" date="2015" name="Nat. Genet.">
        <title>The genome and transcriptome of the zoonotic hookworm Ancylostoma ceylanicum identify infection-specific gene families.</title>
        <authorList>
            <person name="Schwarz E.M."/>
            <person name="Hu Y."/>
            <person name="Antoshechkin I."/>
            <person name="Miller M.M."/>
            <person name="Sternberg P.W."/>
            <person name="Aroian R.V."/>
        </authorList>
    </citation>
    <scope>NUCLEOTIDE SEQUENCE</scope>
    <source>
        <strain evidence="28">HY135</strain>
    </source>
</reference>
<comment type="catalytic activity">
    <reaction evidence="1 26">
        <text>AMP + ATP = 2 ADP</text>
        <dbReference type="Rhea" id="RHEA:12973"/>
        <dbReference type="ChEBI" id="CHEBI:30616"/>
        <dbReference type="ChEBI" id="CHEBI:456215"/>
        <dbReference type="ChEBI" id="CHEBI:456216"/>
        <dbReference type="EC" id="2.7.4.3"/>
    </reaction>
</comment>
<feature type="region of interest" description="LID" evidence="26">
    <location>
        <begin position="143"/>
        <end position="153"/>
    </location>
</feature>
<accession>A0A016TYW3</accession>
<dbReference type="GO" id="GO:0036430">
    <property type="term" value="F:CMP kinase activity"/>
    <property type="evidence" value="ECO:0007669"/>
    <property type="project" value="RHEA"/>
</dbReference>
<feature type="binding site" evidence="26">
    <location>
        <position position="144"/>
    </location>
    <ligand>
        <name>ATP</name>
        <dbReference type="ChEBI" id="CHEBI:30616"/>
    </ligand>
</feature>
<dbReference type="Pfam" id="PF00406">
    <property type="entry name" value="ADK"/>
    <property type="match status" value="2"/>
</dbReference>
<organism evidence="27 28">
    <name type="scientific">Ancylostoma ceylanicum</name>
    <dbReference type="NCBI Taxonomy" id="53326"/>
    <lineage>
        <taxon>Eukaryota</taxon>
        <taxon>Metazoa</taxon>
        <taxon>Ecdysozoa</taxon>
        <taxon>Nematoda</taxon>
        <taxon>Chromadorea</taxon>
        <taxon>Rhabditida</taxon>
        <taxon>Rhabditina</taxon>
        <taxon>Rhabditomorpha</taxon>
        <taxon>Strongyloidea</taxon>
        <taxon>Ancylostomatidae</taxon>
        <taxon>Ancylostomatinae</taxon>
        <taxon>Ancylostoma</taxon>
    </lineage>
</organism>
<comment type="domain">
    <text evidence="26">Consists of three domains, a large central CORE domain and two small peripheral domains, NMPbind and LID, which undergo movements during catalysis. The LID domain closes over the site of phosphoryl transfer upon ATP binding. Assembling and dissambling the active center during each catalytic cycle provides an effective means to prevent ATP hydrolysis.</text>
</comment>